<dbReference type="STRING" id="1156985.SAMN04488118_101367"/>
<dbReference type="Proteomes" id="UP000198767">
    <property type="component" value="Unassembled WGS sequence"/>
</dbReference>
<dbReference type="PANTHER" id="PTHR38605">
    <property type="entry name" value="ATPASE-RELATED"/>
    <property type="match status" value="1"/>
</dbReference>
<gene>
    <name evidence="1" type="ORF">SAMN04488118_101367</name>
</gene>
<dbReference type="AlphaFoldDB" id="A0A1G5PN03"/>
<sequence>MVEAGKQEQRVVISSLVDGVSRGAETVTDKVSETLFDPTIRLGVTGLSRAGKTVFITALVAGLMNRNRMVQLEAERDGRIQSAFLQPQPDDTVPRFDFETHLAALTGPNPHWPESTRAVSELRLSLLVRPSGFLSGLKGPRRVHLDIVDYPGEWLLDLALLDKTYAQWSSDALERIQQRPQAAEFLAVSAQSDGGLPHDEPRAQALAATFANYLQTARRDGYSDCTPGRFLLPGDLAGSPVLTFAPLAAGKAPRGSLAREMERRFEAYKTRVVKPFFRDHFARIDRQVVLVDALTAIHNGPPAVEDMRRGLSDILAAFRPGRNAFLTRLLRGKRVEKILFAATKADHLHHHQHRQMADIIQALTNEAQSRAQFSGAETAALSIAALRATTEEMRTHNGADLPCVRGTLLDSGRQAAFYPGALPQDPQHLLAPARQGAQTWLDGEFQAMNFAPAALTLLPGEGPPHVRLDRAIEFLIGDRL</sequence>
<dbReference type="PANTHER" id="PTHR38605:SF1">
    <property type="entry name" value="ATPASE"/>
    <property type="match status" value="1"/>
</dbReference>
<dbReference type="PIRSF" id="PIRSF019381">
    <property type="entry name" value="YcjX"/>
    <property type="match status" value="1"/>
</dbReference>
<accession>A0A1G5PN03</accession>
<evidence type="ECO:0008006" key="3">
    <source>
        <dbReference type="Google" id="ProtNLM"/>
    </source>
</evidence>
<keyword evidence="2" id="KW-1185">Reference proteome</keyword>
<evidence type="ECO:0000313" key="2">
    <source>
        <dbReference type="Proteomes" id="UP000198767"/>
    </source>
</evidence>
<dbReference type="Pfam" id="PF04317">
    <property type="entry name" value="DUF463"/>
    <property type="match status" value="1"/>
</dbReference>
<dbReference type="EMBL" id="FMWG01000001">
    <property type="protein sequence ID" value="SCZ50848.1"/>
    <property type="molecule type" value="Genomic_DNA"/>
</dbReference>
<evidence type="ECO:0000313" key="1">
    <source>
        <dbReference type="EMBL" id="SCZ50848.1"/>
    </source>
</evidence>
<dbReference type="InterPro" id="IPR007413">
    <property type="entry name" value="YcjX-like"/>
</dbReference>
<protein>
    <recommendedName>
        <fullName evidence="3">YcjX-like protein</fullName>
    </recommendedName>
</protein>
<organism evidence="1 2">
    <name type="scientific">Epibacterium ulvae</name>
    <dbReference type="NCBI Taxonomy" id="1156985"/>
    <lineage>
        <taxon>Bacteria</taxon>
        <taxon>Pseudomonadati</taxon>
        <taxon>Pseudomonadota</taxon>
        <taxon>Alphaproteobacteria</taxon>
        <taxon>Rhodobacterales</taxon>
        <taxon>Roseobacteraceae</taxon>
        <taxon>Epibacterium</taxon>
    </lineage>
</organism>
<name>A0A1G5PN03_9RHOB</name>
<proteinExistence type="predicted"/>
<reference evidence="1 2" key="1">
    <citation type="submission" date="2016-10" db="EMBL/GenBank/DDBJ databases">
        <authorList>
            <person name="de Groot N.N."/>
        </authorList>
    </citation>
    <scope>NUCLEOTIDE SEQUENCE [LARGE SCALE GENOMIC DNA]</scope>
    <source>
        <strain evidence="1 2">U95</strain>
    </source>
</reference>